<dbReference type="FunFam" id="4.10.1040.10:FF:000001">
    <property type="entry name" value="doublesex- and mab-3-related transcription factor 1"/>
    <property type="match status" value="1"/>
</dbReference>
<dbReference type="Proteomes" id="UP000014760">
    <property type="component" value="Unassembled WGS sequence"/>
</dbReference>
<evidence type="ECO:0000256" key="4">
    <source>
        <dbReference type="ARBA" id="ARBA00023242"/>
    </source>
</evidence>
<feature type="domain" description="DM" evidence="6">
    <location>
        <begin position="17"/>
        <end position="61"/>
    </location>
</feature>
<dbReference type="EMBL" id="AMQN01041776">
    <property type="status" value="NOT_ANNOTATED_CDS"/>
    <property type="molecule type" value="Genomic_DNA"/>
</dbReference>
<accession>R7UT18</accession>
<dbReference type="PANTHER" id="PTHR12322">
    <property type="entry name" value="DOUBLESEX AND MAB-3 RELATED TRANSCRIPTION FACTOR DMRT"/>
    <property type="match status" value="1"/>
</dbReference>
<dbReference type="GO" id="GO:0005634">
    <property type="term" value="C:nucleus"/>
    <property type="evidence" value="ECO:0007669"/>
    <property type="project" value="UniProtKB-SubCell"/>
</dbReference>
<keyword evidence="4 5" id="KW-0539">Nucleus</keyword>
<reference evidence="9" key="1">
    <citation type="submission" date="2012-12" db="EMBL/GenBank/DDBJ databases">
        <authorList>
            <person name="Hellsten U."/>
            <person name="Grimwood J."/>
            <person name="Chapman J.A."/>
            <person name="Shapiro H."/>
            <person name="Aerts A."/>
            <person name="Otillar R.P."/>
            <person name="Terry A.Y."/>
            <person name="Boore J.L."/>
            <person name="Simakov O."/>
            <person name="Marletaz F."/>
            <person name="Cho S.-J."/>
            <person name="Edsinger-Gonzales E."/>
            <person name="Havlak P."/>
            <person name="Kuo D.-H."/>
            <person name="Larsson T."/>
            <person name="Lv J."/>
            <person name="Arendt D."/>
            <person name="Savage R."/>
            <person name="Osoegawa K."/>
            <person name="de Jong P."/>
            <person name="Lindberg D.R."/>
            <person name="Seaver E.C."/>
            <person name="Weisblat D.A."/>
            <person name="Putnam N.H."/>
            <person name="Grigoriev I.V."/>
            <person name="Rokhsar D.S."/>
        </authorList>
    </citation>
    <scope>NUCLEOTIDE SEQUENCE</scope>
    <source>
        <strain evidence="9">I ESC-2004</strain>
    </source>
</reference>
<proteinExistence type="predicted"/>
<reference evidence="7 9" key="2">
    <citation type="journal article" date="2013" name="Nature">
        <title>Insights into bilaterian evolution from three spiralian genomes.</title>
        <authorList>
            <person name="Simakov O."/>
            <person name="Marletaz F."/>
            <person name="Cho S.J."/>
            <person name="Edsinger-Gonzales E."/>
            <person name="Havlak P."/>
            <person name="Hellsten U."/>
            <person name="Kuo D.H."/>
            <person name="Larsson T."/>
            <person name="Lv J."/>
            <person name="Arendt D."/>
            <person name="Savage R."/>
            <person name="Osoegawa K."/>
            <person name="de Jong P."/>
            <person name="Grimwood J."/>
            <person name="Chapman J.A."/>
            <person name="Shapiro H."/>
            <person name="Aerts A."/>
            <person name="Otillar R.P."/>
            <person name="Terry A.Y."/>
            <person name="Boore J.L."/>
            <person name="Grigoriev I.V."/>
            <person name="Lindberg D.R."/>
            <person name="Seaver E.C."/>
            <person name="Weisblat D.A."/>
            <person name="Putnam N.H."/>
            <person name="Rokhsar D.S."/>
        </authorList>
    </citation>
    <scope>NUCLEOTIDE SEQUENCE</scope>
    <source>
        <strain evidence="7 9">I ESC-2004</strain>
    </source>
</reference>
<dbReference type="PROSITE" id="PS50809">
    <property type="entry name" value="DM_2"/>
    <property type="match status" value="1"/>
</dbReference>
<sequence length="61" mass="6893">MNSAEFRRASTKRAPKCARCRNHGVLSLLKGHKRSCEWRNCACAKCCLISERQRVMAAQVA</sequence>
<dbReference type="AlphaFoldDB" id="R7UT18"/>
<dbReference type="GO" id="GO:0000981">
    <property type="term" value="F:DNA-binding transcription factor activity, RNA polymerase II-specific"/>
    <property type="evidence" value="ECO:0007669"/>
    <property type="project" value="TreeGrafter"/>
</dbReference>
<evidence type="ECO:0000313" key="8">
    <source>
        <dbReference type="EnsemblMetazoa" id="CapteP96501"/>
    </source>
</evidence>
<keyword evidence="2 5" id="KW-0862">Zinc</keyword>
<evidence type="ECO:0000313" key="7">
    <source>
        <dbReference type="EMBL" id="ELU09313.1"/>
    </source>
</evidence>
<reference evidence="8" key="3">
    <citation type="submission" date="2015-06" db="UniProtKB">
        <authorList>
            <consortium name="EnsemblMetazoa"/>
        </authorList>
    </citation>
    <scope>IDENTIFICATION</scope>
</reference>
<evidence type="ECO:0000256" key="1">
    <source>
        <dbReference type="ARBA" id="ARBA00022723"/>
    </source>
</evidence>
<dbReference type="InterPro" id="IPR036407">
    <property type="entry name" value="DM_DNA-bd_sf"/>
</dbReference>
<keyword evidence="3 5" id="KW-0238">DNA-binding</keyword>
<dbReference type="PROSITE" id="PS40000">
    <property type="entry name" value="DM_1"/>
    <property type="match status" value="1"/>
</dbReference>
<dbReference type="EnsemblMetazoa" id="CapteT96501">
    <property type="protein sequence ID" value="CapteP96501"/>
    <property type="gene ID" value="CapteG96501"/>
</dbReference>
<dbReference type="GO" id="GO:0046872">
    <property type="term" value="F:metal ion binding"/>
    <property type="evidence" value="ECO:0007669"/>
    <property type="project" value="UniProtKB-KW"/>
</dbReference>
<dbReference type="OMA" id="CTCAKCI"/>
<dbReference type="GO" id="GO:0000978">
    <property type="term" value="F:RNA polymerase II cis-regulatory region sequence-specific DNA binding"/>
    <property type="evidence" value="ECO:0007669"/>
    <property type="project" value="TreeGrafter"/>
</dbReference>
<dbReference type="Gene3D" id="4.10.1040.10">
    <property type="entry name" value="DM DNA-binding domain"/>
    <property type="match status" value="1"/>
</dbReference>
<dbReference type="OrthoDB" id="6162476at2759"/>
<comment type="subcellular location">
    <subcellularLocation>
        <location evidence="5">Nucleus</location>
    </subcellularLocation>
</comment>
<dbReference type="SUPFAM" id="SSF82927">
    <property type="entry name" value="Cysteine-rich DNA binding domain, (DM domain)"/>
    <property type="match status" value="1"/>
</dbReference>
<evidence type="ECO:0000256" key="2">
    <source>
        <dbReference type="ARBA" id="ARBA00022833"/>
    </source>
</evidence>
<dbReference type="GO" id="GO:0007548">
    <property type="term" value="P:sex differentiation"/>
    <property type="evidence" value="ECO:0007669"/>
    <property type="project" value="TreeGrafter"/>
</dbReference>
<dbReference type="HOGENOM" id="CLU_211847_0_0_1"/>
<feature type="non-terminal residue" evidence="7">
    <location>
        <position position="61"/>
    </location>
</feature>
<evidence type="ECO:0000259" key="6">
    <source>
        <dbReference type="PROSITE" id="PS50809"/>
    </source>
</evidence>
<dbReference type="STRING" id="283909.R7UT18"/>
<dbReference type="PANTHER" id="PTHR12322:SF116">
    <property type="entry name" value="DOUBLESEX-MAB RELATED 99B"/>
    <property type="match status" value="1"/>
</dbReference>
<dbReference type="InterPro" id="IPR026607">
    <property type="entry name" value="DMRT"/>
</dbReference>
<dbReference type="Pfam" id="PF00751">
    <property type="entry name" value="DM"/>
    <property type="match status" value="1"/>
</dbReference>
<dbReference type="InterPro" id="IPR001275">
    <property type="entry name" value="DM_DNA-bd"/>
</dbReference>
<keyword evidence="1 5" id="KW-0479">Metal-binding</keyword>
<protein>
    <recommendedName>
        <fullName evidence="6">DM domain-containing protein</fullName>
    </recommendedName>
</protein>
<evidence type="ECO:0000256" key="3">
    <source>
        <dbReference type="ARBA" id="ARBA00023125"/>
    </source>
</evidence>
<organism evidence="7">
    <name type="scientific">Capitella teleta</name>
    <name type="common">Polychaete worm</name>
    <dbReference type="NCBI Taxonomy" id="283909"/>
    <lineage>
        <taxon>Eukaryota</taxon>
        <taxon>Metazoa</taxon>
        <taxon>Spiralia</taxon>
        <taxon>Lophotrochozoa</taxon>
        <taxon>Annelida</taxon>
        <taxon>Polychaeta</taxon>
        <taxon>Sedentaria</taxon>
        <taxon>Scolecida</taxon>
        <taxon>Capitellidae</taxon>
        <taxon>Capitella</taxon>
    </lineage>
</organism>
<dbReference type="SMART" id="SM00301">
    <property type="entry name" value="DM"/>
    <property type="match status" value="1"/>
</dbReference>
<evidence type="ECO:0000256" key="5">
    <source>
        <dbReference type="PROSITE-ProRule" id="PRU00070"/>
    </source>
</evidence>
<feature type="DNA-binding region" description="DM" evidence="5">
    <location>
        <begin position="17"/>
        <end position="61"/>
    </location>
</feature>
<keyword evidence="9" id="KW-1185">Reference proteome</keyword>
<evidence type="ECO:0000313" key="9">
    <source>
        <dbReference type="Proteomes" id="UP000014760"/>
    </source>
</evidence>
<name>R7UT18_CAPTE</name>
<gene>
    <name evidence="7" type="ORF">CAPTEDRAFT_96501</name>
</gene>
<dbReference type="EMBL" id="KB298329">
    <property type="protein sequence ID" value="ELU09313.1"/>
    <property type="molecule type" value="Genomic_DNA"/>
</dbReference>